<dbReference type="GO" id="GO:0005886">
    <property type="term" value="C:plasma membrane"/>
    <property type="evidence" value="ECO:0007669"/>
    <property type="project" value="TreeGrafter"/>
</dbReference>
<dbReference type="GO" id="GO:0030007">
    <property type="term" value="P:intracellular potassium ion homeostasis"/>
    <property type="evidence" value="ECO:0007669"/>
    <property type="project" value="TreeGrafter"/>
</dbReference>
<comment type="caution">
    <text evidence="3">The sequence shown here is derived from an EMBL/GenBank/DDBJ whole genome shotgun (WGS) entry which is preliminary data.</text>
</comment>
<keyword evidence="2" id="KW-1133">Transmembrane helix</keyword>
<dbReference type="EMBL" id="BQXU01000055">
    <property type="protein sequence ID" value="GKT51834.1"/>
    <property type="molecule type" value="Genomic_DNA"/>
</dbReference>
<dbReference type="InterPro" id="IPR051143">
    <property type="entry name" value="TrkH_K-transport"/>
</dbReference>
<protein>
    <submittedName>
        <fullName evidence="3">High-affinity potassium transport protein</fullName>
    </submittedName>
</protein>
<keyword evidence="4" id="KW-1185">Reference proteome</keyword>
<evidence type="ECO:0000313" key="4">
    <source>
        <dbReference type="Proteomes" id="UP001055115"/>
    </source>
</evidence>
<feature type="compositionally biased region" description="Basic and acidic residues" evidence="1">
    <location>
        <begin position="217"/>
        <end position="229"/>
    </location>
</feature>
<dbReference type="RefSeq" id="XP_049134184.1">
    <property type="nucleotide sequence ID" value="XM_049278227.1"/>
</dbReference>
<dbReference type="Proteomes" id="UP001055115">
    <property type="component" value="Unassembled WGS sequence"/>
</dbReference>
<feature type="transmembrane region" description="Helical" evidence="2">
    <location>
        <begin position="72"/>
        <end position="97"/>
    </location>
</feature>
<dbReference type="GeneID" id="73332817"/>
<keyword evidence="2" id="KW-0472">Membrane</keyword>
<evidence type="ECO:0000256" key="1">
    <source>
        <dbReference type="SAM" id="MobiDB-lite"/>
    </source>
</evidence>
<feature type="transmembrane region" description="Helical" evidence="2">
    <location>
        <begin position="12"/>
        <end position="31"/>
    </location>
</feature>
<evidence type="ECO:0000256" key="2">
    <source>
        <dbReference type="SAM" id="Phobius"/>
    </source>
</evidence>
<feature type="region of interest" description="Disordered" evidence="1">
    <location>
        <begin position="117"/>
        <end position="168"/>
    </location>
</feature>
<dbReference type="PANTHER" id="PTHR31064:SF5">
    <property type="entry name" value="POTASSIUM ION TRANSPORTER (EUROFUNG)"/>
    <property type="match status" value="1"/>
</dbReference>
<keyword evidence="2" id="KW-0812">Transmembrane</keyword>
<dbReference type="GO" id="GO:0140107">
    <property type="term" value="F:high-affinity potassium ion transmembrane transporter activity"/>
    <property type="evidence" value="ECO:0007669"/>
    <property type="project" value="TreeGrafter"/>
</dbReference>
<reference evidence="3 4" key="1">
    <citation type="submission" date="2022-03" db="EMBL/GenBank/DDBJ databases">
        <title>Genome data of Colletotrichum spp.</title>
        <authorList>
            <person name="Utami Y.D."/>
            <person name="Hiruma K."/>
        </authorList>
    </citation>
    <scope>NUCLEOTIDE SEQUENCE [LARGE SCALE GENOMIC DNA]</scope>
    <source>
        <strain evidence="3 4">MAFF 239500</strain>
    </source>
</reference>
<organism evidence="3 4">
    <name type="scientific">Colletotrichum spaethianum</name>
    <dbReference type="NCBI Taxonomy" id="700344"/>
    <lineage>
        <taxon>Eukaryota</taxon>
        <taxon>Fungi</taxon>
        <taxon>Dikarya</taxon>
        <taxon>Ascomycota</taxon>
        <taxon>Pezizomycotina</taxon>
        <taxon>Sordariomycetes</taxon>
        <taxon>Hypocreomycetidae</taxon>
        <taxon>Glomerellales</taxon>
        <taxon>Glomerellaceae</taxon>
        <taxon>Colletotrichum</taxon>
        <taxon>Colletotrichum spaethianum species complex</taxon>
    </lineage>
</organism>
<gene>
    <name evidence="3" type="ORF">ColSpa_12015</name>
</gene>
<feature type="compositionally biased region" description="Basic and acidic residues" evidence="1">
    <location>
        <begin position="123"/>
        <end position="144"/>
    </location>
</feature>
<evidence type="ECO:0000313" key="3">
    <source>
        <dbReference type="EMBL" id="GKT51834.1"/>
    </source>
</evidence>
<dbReference type="PANTHER" id="PTHR31064">
    <property type="entry name" value="POTASSIUM TRANSPORT PROTEIN DDB_G0292412-RELATED"/>
    <property type="match status" value="1"/>
</dbReference>
<name>A0AA37PGP1_9PEZI</name>
<dbReference type="GO" id="GO:1990573">
    <property type="term" value="P:potassium ion import across plasma membrane"/>
    <property type="evidence" value="ECO:0007669"/>
    <property type="project" value="TreeGrafter"/>
</dbReference>
<sequence>MGIRTRASWMPHLNFISIHYAWVIFCAVFALPVMMPYGNLAAIDAFFFGASASTESGLNTIDVKNIPTYQQVYIYVIPVITNLLFINAMVVPIRLFWFNRRLKQAVDALARRAASAEATATSTDEKSPTHENDGSEQDGKHVSDENASAPEADASRTVRSPTITWDNAVRPDVDSDAISPVQRADSAKISAFAHGPVLQAARSIERAASSAFVLGSDPRRRSRSQDRNRSSSRQRRPQDKVPELRISNFSDLSESDLDVLGGVEYRALKMLLYFVFGQYRPLVPDIGASRGNLLFSC</sequence>
<proteinExistence type="predicted"/>
<feature type="region of interest" description="Disordered" evidence="1">
    <location>
        <begin position="215"/>
        <end position="244"/>
    </location>
</feature>
<dbReference type="AlphaFoldDB" id="A0AA37PGP1"/>
<accession>A0AA37PGP1</accession>